<keyword evidence="2" id="KW-1185">Reference proteome</keyword>
<sequence length="101" mass="11238">MSSAITPPRLDFTSNAYLTIYLSPSSTYLADLASLSYIHPALSYVGPVGVMKDVQILGVQKPEWNQAQDDILIALRGKLGEGIERVDVQEEPKLRTKRDEF</sequence>
<name>A0A0C9U2U7_SPHS4</name>
<reference evidence="1 2" key="1">
    <citation type="submission" date="2014-06" db="EMBL/GenBank/DDBJ databases">
        <title>Evolutionary Origins and Diversification of the Mycorrhizal Mutualists.</title>
        <authorList>
            <consortium name="DOE Joint Genome Institute"/>
            <consortium name="Mycorrhizal Genomics Consortium"/>
            <person name="Kohler A."/>
            <person name="Kuo A."/>
            <person name="Nagy L.G."/>
            <person name="Floudas D."/>
            <person name="Copeland A."/>
            <person name="Barry K.W."/>
            <person name="Cichocki N."/>
            <person name="Veneault-Fourrey C."/>
            <person name="LaButti K."/>
            <person name="Lindquist E.A."/>
            <person name="Lipzen A."/>
            <person name="Lundell T."/>
            <person name="Morin E."/>
            <person name="Murat C."/>
            <person name="Riley R."/>
            <person name="Ohm R."/>
            <person name="Sun H."/>
            <person name="Tunlid A."/>
            <person name="Henrissat B."/>
            <person name="Grigoriev I.V."/>
            <person name="Hibbett D.S."/>
            <person name="Martin F."/>
        </authorList>
    </citation>
    <scope>NUCLEOTIDE SEQUENCE [LARGE SCALE GENOMIC DNA]</scope>
    <source>
        <strain evidence="1 2">SS14</strain>
    </source>
</reference>
<dbReference type="AlphaFoldDB" id="A0A0C9U2U7"/>
<dbReference type="HOGENOM" id="CLU_162870_0_0_1"/>
<dbReference type="Proteomes" id="UP000054279">
    <property type="component" value="Unassembled WGS sequence"/>
</dbReference>
<evidence type="ECO:0000313" key="2">
    <source>
        <dbReference type="Proteomes" id="UP000054279"/>
    </source>
</evidence>
<organism evidence="1 2">
    <name type="scientific">Sphaerobolus stellatus (strain SS14)</name>
    <dbReference type="NCBI Taxonomy" id="990650"/>
    <lineage>
        <taxon>Eukaryota</taxon>
        <taxon>Fungi</taxon>
        <taxon>Dikarya</taxon>
        <taxon>Basidiomycota</taxon>
        <taxon>Agaricomycotina</taxon>
        <taxon>Agaricomycetes</taxon>
        <taxon>Phallomycetidae</taxon>
        <taxon>Geastrales</taxon>
        <taxon>Sphaerobolaceae</taxon>
        <taxon>Sphaerobolus</taxon>
    </lineage>
</organism>
<protein>
    <submittedName>
        <fullName evidence="1">Uncharacterized protein</fullName>
    </submittedName>
</protein>
<proteinExistence type="predicted"/>
<evidence type="ECO:0000313" key="1">
    <source>
        <dbReference type="EMBL" id="KIJ23392.1"/>
    </source>
</evidence>
<accession>A0A0C9U2U7</accession>
<dbReference type="OrthoDB" id="2585179at2759"/>
<gene>
    <name evidence="1" type="ORF">M422DRAFT_786188</name>
</gene>
<dbReference type="EMBL" id="KN837695">
    <property type="protein sequence ID" value="KIJ23392.1"/>
    <property type="molecule type" value="Genomic_DNA"/>
</dbReference>